<evidence type="ECO:0000313" key="1">
    <source>
        <dbReference type="EMBL" id="CAB4689568.1"/>
    </source>
</evidence>
<accession>A0A6J6NY27</accession>
<sequence>MALSAKSKELLGSASTATIQTQLFIRGFRNQFLNGVILRTPSHKNFVGEAFTLRYIPAREDLDKVEAFKDPKHPQRFAVESIGPGQVMVVDSRGDARAASAGEILITRIAKRGGVGFITDGSVRDSFEMDSIGIPVYTAGVSANTNLIHHHAVDFQVPIGCAGVAVFPGDILVGDQEGVLVIPHEIADEVAVAAAEQHLIEDFILLKVRQGAKLPGTYPPSPELIEEFKKTTRESGK</sequence>
<evidence type="ECO:0000313" key="2">
    <source>
        <dbReference type="EMBL" id="CAB4775065.1"/>
    </source>
</evidence>
<dbReference type="NCBIfam" id="NF006093">
    <property type="entry name" value="PRK08245.1"/>
    <property type="match status" value="1"/>
</dbReference>
<dbReference type="InterPro" id="IPR005493">
    <property type="entry name" value="RraA/RraA-like"/>
</dbReference>
<dbReference type="AlphaFoldDB" id="A0A6J6NY27"/>
<organism evidence="1">
    <name type="scientific">freshwater metagenome</name>
    <dbReference type="NCBI Taxonomy" id="449393"/>
    <lineage>
        <taxon>unclassified sequences</taxon>
        <taxon>metagenomes</taxon>
        <taxon>ecological metagenomes</taxon>
    </lineage>
</organism>
<dbReference type="Pfam" id="PF03737">
    <property type="entry name" value="RraA-like"/>
    <property type="match status" value="1"/>
</dbReference>
<proteinExistence type="predicted"/>
<dbReference type="PANTHER" id="PTHR33254:SF16">
    <property type="entry name" value="BLR3842 PROTEIN"/>
    <property type="match status" value="1"/>
</dbReference>
<protein>
    <submittedName>
        <fullName evidence="1">Unannotated protein</fullName>
    </submittedName>
</protein>
<evidence type="ECO:0000313" key="3">
    <source>
        <dbReference type="EMBL" id="CAB4864219.1"/>
    </source>
</evidence>
<dbReference type="EMBL" id="CAEZZS010000020">
    <property type="protein sequence ID" value="CAB4775065.1"/>
    <property type="molecule type" value="Genomic_DNA"/>
</dbReference>
<reference evidence="1" key="1">
    <citation type="submission" date="2020-05" db="EMBL/GenBank/DDBJ databases">
        <authorList>
            <person name="Chiriac C."/>
            <person name="Salcher M."/>
            <person name="Ghai R."/>
            <person name="Kavagutti S V."/>
        </authorList>
    </citation>
    <scope>NUCLEOTIDE SEQUENCE</scope>
</reference>
<gene>
    <name evidence="1" type="ORF">UFOPK2360_01059</name>
    <name evidence="2" type="ORF">UFOPK2922_00598</name>
    <name evidence="3" type="ORF">UFOPK3306_00590</name>
</gene>
<dbReference type="EMBL" id="CAEZXH010000072">
    <property type="protein sequence ID" value="CAB4689568.1"/>
    <property type="molecule type" value="Genomic_DNA"/>
</dbReference>
<dbReference type="CDD" id="cd16841">
    <property type="entry name" value="RraA_family"/>
    <property type="match status" value="1"/>
</dbReference>
<name>A0A6J6NY27_9ZZZZ</name>
<dbReference type="EMBL" id="CAFBLI010000032">
    <property type="protein sequence ID" value="CAB4864219.1"/>
    <property type="molecule type" value="Genomic_DNA"/>
</dbReference>
<dbReference type="SUPFAM" id="SSF89562">
    <property type="entry name" value="RraA-like"/>
    <property type="match status" value="1"/>
</dbReference>
<dbReference type="PANTHER" id="PTHR33254">
    <property type="entry name" value="4-HYDROXY-4-METHYL-2-OXOGLUTARATE ALDOLASE 3-RELATED"/>
    <property type="match status" value="1"/>
</dbReference>
<dbReference type="InterPro" id="IPR036704">
    <property type="entry name" value="RraA/RraA-like_sf"/>
</dbReference>
<dbReference type="Gene3D" id="3.50.30.40">
    <property type="entry name" value="Ribonuclease E inhibitor RraA/RraA-like"/>
    <property type="match status" value="1"/>
</dbReference>